<dbReference type="EMBL" id="PHHC01000046">
    <property type="protein sequence ID" value="PPE05708.1"/>
    <property type="molecule type" value="Genomic_DNA"/>
</dbReference>
<keyword evidence="3" id="KW-1185">Reference proteome</keyword>
<organism evidence="1 3">
    <name type="scientific">Holospora curviuscula</name>
    <dbReference type="NCBI Taxonomy" id="1082868"/>
    <lineage>
        <taxon>Bacteria</taxon>
        <taxon>Pseudomonadati</taxon>
        <taxon>Pseudomonadota</taxon>
        <taxon>Alphaproteobacteria</taxon>
        <taxon>Holosporales</taxon>
        <taxon>Holosporaceae</taxon>
        <taxon>Holospora</taxon>
    </lineage>
</organism>
<evidence type="ECO:0000313" key="2">
    <source>
        <dbReference type="EMBL" id="PPE05708.1"/>
    </source>
</evidence>
<name>A0A2S5R8A9_9PROT</name>
<accession>A0A2S5R8A9</accession>
<comment type="caution">
    <text evidence="1">The sequence shown here is derived from an EMBL/GenBank/DDBJ whole genome shotgun (WGS) entry which is preliminary data.</text>
</comment>
<reference evidence="1 3" key="1">
    <citation type="submission" date="2017-11" db="EMBL/GenBank/DDBJ databases">
        <title>Comparative genomic analysis of Holospora spp., intranuclear symbionts of paramecia.</title>
        <authorList>
            <person name="Garushyants S.K."/>
            <person name="Beliavskaya A."/>
            <person name="Malko D.B."/>
            <person name="Logacheva M.D."/>
            <person name="Rautian M.S."/>
            <person name="Gelfand M.S."/>
        </authorList>
    </citation>
    <scope>NUCLEOTIDE SEQUENCE [LARGE SCALE GENOMIC DNA]</scope>
    <source>
        <strain evidence="3">02AZ16</strain>
        <strain evidence="1">NRB217</strain>
    </source>
</reference>
<evidence type="ECO:0000313" key="1">
    <source>
        <dbReference type="EMBL" id="PPE03566.1"/>
    </source>
</evidence>
<protein>
    <submittedName>
        <fullName evidence="1">Uncharacterized protein</fullName>
    </submittedName>
</protein>
<gene>
    <name evidence="2" type="ORF">HCUR_00154</name>
    <name evidence="1" type="ORF">HCUR_00993</name>
</gene>
<proteinExistence type="predicted"/>
<dbReference type="AlphaFoldDB" id="A0A2S5R8A9"/>
<dbReference type="Proteomes" id="UP000239425">
    <property type="component" value="Unassembled WGS sequence"/>
</dbReference>
<sequence length="61" mass="7059">MHALQPVAIVLQCSVKILTYEDKPTNLDHFDSLDVLKCSPALQSFPSSQIRLFWYSYYHEA</sequence>
<evidence type="ECO:0000313" key="3">
    <source>
        <dbReference type="Proteomes" id="UP000239425"/>
    </source>
</evidence>
<dbReference type="EMBL" id="PHHC01000094">
    <property type="protein sequence ID" value="PPE03566.1"/>
    <property type="molecule type" value="Genomic_DNA"/>
</dbReference>